<keyword evidence="13" id="KW-0479">Metal-binding</keyword>
<comment type="catalytic activity">
    <reaction evidence="11">
        <text>apo-[peptidyl-carrier protein] + CoA = holo-[peptidyl-carrier protein] + adenosine 3',5'-bisphosphate + H(+)</text>
        <dbReference type="Rhea" id="RHEA:46228"/>
        <dbReference type="Rhea" id="RHEA-COMP:11479"/>
        <dbReference type="Rhea" id="RHEA-COMP:11480"/>
        <dbReference type="ChEBI" id="CHEBI:15378"/>
        <dbReference type="ChEBI" id="CHEBI:29999"/>
        <dbReference type="ChEBI" id="CHEBI:57287"/>
        <dbReference type="ChEBI" id="CHEBI:58343"/>
        <dbReference type="ChEBI" id="CHEBI:64479"/>
    </reaction>
</comment>
<evidence type="ECO:0000256" key="10">
    <source>
        <dbReference type="ARBA" id="ARBA00049176"/>
    </source>
</evidence>
<feature type="binding site" evidence="12">
    <location>
        <position position="116"/>
    </location>
    <ligand>
        <name>CoA</name>
        <dbReference type="ChEBI" id="CHEBI:57287"/>
    </ligand>
</feature>
<dbReference type="GO" id="GO:0009239">
    <property type="term" value="P:enterobactin biosynthetic process"/>
    <property type="evidence" value="ECO:0007669"/>
    <property type="project" value="UniProtKB-UniPathway"/>
</dbReference>
<evidence type="ECO:0000256" key="6">
    <source>
        <dbReference type="ARBA" id="ARBA00022679"/>
    </source>
</evidence>
<dbReference type="GO" id="GO:0008897">
    <property type="term" value="F:holo-[acyl-carrier-protein] synthase activity"/>
    <property type="evidence" value="ECO:0007669"/>
    <property type="project" value="InterPro"/>
</dbReference>
<dbReference type="OrthoDB" id="8210607at2"/>
<evidence type="ECO:0000256" key="9">
    <source>
        <dbReference type="ARBA" id="ARBA00031996"/>
    </source>
</evidence>
<feature type="domain" description="4'-phosphopantetheinyl transferase N-terminal" evidence="15">
    <location>
        <begin position="44"/>
        <end position="105"/>
    </location>
</feature>
<evidence type="ECO:0000256" key="8">
    <source>
        <dbReference type="ARBA" id="ARBA00029894"/>
    </source>
</evidence>
<dbReference type="RefSeq" id="WP_127700102.1">
    <property type="nucleotide sequence ID" value="NZ_SACS01000017.1"/>
</dbReference>
<dbReference type="InterPro" id="IPR037143">
    <property type="entry name" value="4-PPantetheinyl_Trfase_dom_sf"/>
</dbReference>
<evidence type="ECO:0000259" key="15">
    <source>
        <dbReference type="Pfam" id="PF17837"/>
    </source>
</evidence>
<dbReference type="SUPFAM" id="SSF56214">
    <property type="entry name" value="4'-phosphopantetheinyl transferase"/>
    <property type="match status" value="1"/>
</dbReference>
<feature type="binding site" evidence="13">
    <location>
        <position position="118"/>
    </location>
    <ligand>
        <name>Mg(2+)</name>
        <dbReference type="ChEBI" id="CHEBI:18420"/>
    </ligand>
</feature>
<reference evidence="16 17" key="1">
    <citation type="submission" date="2019-01" db="EMBL/GenBank/DDBJ databases">
        <authorList>
            <person name="Chen W.-M."/>
        </authorList>
    </citation>
    <scope>NUCLEOTIDE SEQUENCE [LARGE SCALE GENOMIC DNA]</scope>
    <source>
        <strain evidence="16 17">KYPC3</strain>
    </source>
</reference>
<dbReference type="UniPathway" id="UPA00017"/>
<evidence type="ECO:0000313" key="17">
    <source>
        <dbReference type="Proteomes" id="UP000283077"/>
    </source>
</evidence>
<proteinExistence type="inferred from homology"/>
<evidence type="ECO:0000313" key="16">
    <source>
        <dbReference type="EMBL" id="RVU34503.1"/>
    </source>
</evidence>
<evidence type="ECO:0000256" key="11">
    <source>
        <dbReference type="ARBA" id="ARBA00049191"/>
    </source>
</evidence>
<dbReference type="PRINTS" id="PR01399">
    <property type="entry name" value="ENTSNTHTASED"/>
</dbReference>
<feature type="binding site" evidence="12">
    <location>
        <position position="58"/>
    </location>
    <ligand>
        <name>CoA</name>
        <dbReference type="ChEBI" id="CHEBI:57287"/>
    </ligand>
</feature>
<feature type="domain" description="4'-phosphopantetheinyl transferase" evidence="14">
    <location>
        <begin position="112"/>
        <end position="187"/>
    </location>
</feature>
<evidence type="ECO:0000256" key="2">
    <source>
        <dbReference type="ARBA" id="ARBA00004993"/>
    </source>
</evidence>
<dbReference type="Pfam" id="PF17837">
    <property type="entry name" value="4PPT_N"/>
    <property type="match status" value="1"/>
</dbReference>
<dbReference type="AlphaFoldDB" id="A0A437QJ31"/>
<dbReference type="PANTHER" id="PTHR38096:SF1">
    <property type="entry name" value="ENTEROBACTIN SYNTHASE COMPONENT D"/>
    <property type="match status" value="1"/>
</dbReference>
<dbReference type="Proteomes" id="UP000283077">
    <property type="component" value="Unassembled WGS sequence"/>
</dbReference>
<keyword evidence="13" id="KW-0460">Magnesium</keyword>
<evidence type="ECO:0000256" key="12">
    <source>
        <dbReference type="PIRSR" id="PIRSR603542-1"/>
    </source>
</evidence>
<feature type="binding site" evidence="12">
    <location>
        <begin position="94"/>
        <end position="95"/>
    </location>
    <ligand>
        <name>CoA</name>
        <dbReference type="ChEBI" id="CHEBI:57287"/>
    </ligand>
</feature>
<feature type="binding site" evidence="12">
    <location>
        <position position="165"/>
    </location>
    <ligand>
        <name>CoA</name>
        <dbReference type="ChEBI" id="CHEBI:57287"/>
    </ligand>
</feature>
<dbReference type="EMBL" id="SACS01000017">
    <property type="protein sequence ID" value="RVU34503.1"/>
    <property type="molecule type" value="Genomic_DNA"/>
</dbReference>
<evidence type="ECO:0000256" key="7">
    <source>
        <dbReference type="ARBA" id="ARBA00023191"/>
    </source>
</evidence>
<dbReference type="InterPro" id="IPR041354">
    <property type="entry name" value="4PPT_N"/>
</dbReference>
<dbReference type="PANTHER" id="PTHR38096">
    <property type="entry name" value="ENTEROBACTIN SYNTHASE COMPONENT D"/>
    <property type="match status" value="1"/>
</dbReference>
<protein>
    <recommendedName>
        <fullName evidence="5">Enterobactin synthase component D</fullName>
    </recommendedName>
    <alternativeName>
        <fullName evidence="8">4'-phosphopantetheinyl transferase EntD</fullName>
    </alternativeName>
    <alternativeName>
        <fullName evidence="9">Enterochelin synthase D</fullName>
    </alternativeName>
</protein>
<comment type="cofactor">
    <cofactor evidence="13">
        <name>Mg(2+)</name>
        <dbReference type="ChEBI" id="CHEBI:18420"/>
    </cofactor>
</comment>
<keyword evidence="17" id="KW-1185">Reference proteome</keyword>
<evidence type="ECO:0000256" key="4">
    <source>
        <dbReference type="ARBA" id="ARBA00011503"/>
    </source>
</evidence>
<feature type="binding site" evidence="13">
    <location>
        <position position="117"/>
    </location>
    <ligand>
        <name>Mg(2+)</name>
        <dbReference type="ChEBI" id="CHEBI:18420"/>
    </ligand>
</feature>
<dbReference type="GO" id="GO:0005886">
    <property type="term" value="C:plasma membrane"/>
    <property type="evidence" value="ECO:0007669"/>
    <property type="project" value="TreeGrafter"/>
</dbReference>
<sequence length="225" mass="25120">MPFAPLAEFRSLLSLPCLLVRFDLTLHTPADFDSLGIFFPPSLMQAVPNRRAEYLAGRWCAQQTMAQLGIRDVQTGTAENRAPLWPSGVVGTITHSHHLALAMVARADTCRGIGADIEFYMSQQQELELQSTVLHPFEQPQFTLLSRQLRCPLTLLFSAKESIFKALYPSVNQYFGFEAAALTGFNESYLWFSITTALSAAVPAGSKVTVRYQLFDAWLCTECQF</sequence>
<feature type="binding site" evidence="13">
    <location>
        <position position="116"/>
    </location>
    <ligand>
        <name>Mg(2+)</name>
        <dbReference type="ChEBI" id="CHEBI:18420"/>
    </ligand>
</feature>
<dbReference type="GO" id="GO:0000287">
    <property type="term" value="F:magnesium ion binding"/>
    <property type="evidence" value="ECO:0007669"/>
    <property type="project" value="InterPro"/>
</dbReference>
<dbReference type="GO" id="GO:0009366">
    <property type="term" value="C:enterobactin synthetase complex"/>
    <property type="evidence" value="ECO:0007669"/>
    <property type="project" value="InterPro"/>
</dbReference>
<feature type="binding site" evidence="12">
    <location>
        <position position="161"/>
    </location>
    <ligand>
        <name>CoA</name>
        <dbReference type="ChEBI" id="CHEBI:57287"/>
    </ligand>
</feature>
<comment type="caution">
    <text evidence="16">The sequence shown here is derived from an EMBL/GenBank/DDBJ whole genome shotgun (WGS) entry which is preliminary data.</text>
</comment>
<dbReference type="InterPro" id="IPR003542">
    <property type="entry name" value="Enbac_synth_compD-like"/>
</dbReference>
<evidence type="ECO:0000259" key="14">
    <source>
        <dbReference type="Pfam" id="PF01648"/>
    </source>
</evidence>
<keyword evidence="6 16" id="KW-0808">Transferase</keyword>
<evidence type="ECO:0000256" key="5">
    <source>
        <dbReference type="ARBA" id="ARBA00019087"/>
    </source>
</evidence>
<name>A0A437QJ31_9GAMM</name>
<gene>
    <name evidence="16" type="ORF">EOE67_14745</name>
</gene>
<dbReference type="InterPro" id="IPR008278">
    <property type="entry name" value="4-PPantetheinyl_Trfase_dom"/>
</dbReference>
<keyword evidence="7" id="KW-0259">Enterobactin biosynthesis</keyword>
<accession>A0A437QJ31</accession>
<evidence type="ECO:0000256" key="13">
    <source>
        <dbReference type="PIRSR" id="PIRSR603542-2"/>
    </source>
</evidence>
<comment type="catalytic activity">
    <reaction evidence="10">
        <text>apo-[aryl-carrier protein] + CoA = holo-[aryl-carrier protein] + adenosine 3',5'-bisphosphate + H(+)</text>
        <dbReference type="Rhea" id="RHEA:48404"/>
        <dbReference type="Rhea" id="RHEA-COMP:15903"/>
        <dbReference type="Rhea" id="RHEA-COMP:17557"/>
        <dbReference type="ChEBI" id="CHEBI:15378"/>
        <dbReference type="ChEBI" id="CHEBI:29999"/>
        <dbReference type="ChEBI" id="CHEBI:57287"/>
        <dbReference type="ChEBI" id="CHEBI:58343"/>
        <dbReference type="ChEBI" id="CHEBI:64479"/>
    </reaction>
</comment>
<feature type="binding site" evidence="12">
    <location>
        <position position="50"/>
    </location>
    <ligand>
        <name>CoA</name>
        <dbReference type="ChEBI" id="CHEBI:57287"/>
    </ligand>
</feature>
<organism evidence="16 17">
    <name type="scientific">Rheinheimera riviphila</name>
    <dbReference type="NCBI Taxonomy" id="1834037"/>
    <lineage>
        <taxon>Bacteria</taxon>
        <taxon>Pseudomonadati</taxon>
        <taxon>Pseudomonadota</taxon>
        <taxon>Gammaproteobacteria</taxon>
        <taxon>Chromatiales</taxon>
        <taxon>Chromatiaceae</taxon>
        <taxon>Rheinheimera</taxon>
    </lineage>
</organism>
<evidence type="ECO:0000256" key="3">
    <source>
        <dbReference type="ARBA" id="ARBA00008342"/>
    </source>
</evidence>
<dbReference type="Pfam" id="PF01648">
    <property type="entry name" value="ACPS"/>
    <property type="match status" value="1"/>
</dbReference>
<comment type="similarity">
    <text evidence="3">Belongs to the P-Pant transferase superfamily. EntD family.</text>
</comment>
<comment type="subunit">
    <text evidence="4">EntB, EntD, EntE, and EntF form a multienzyme complex called enterobactin synthase.</text>
</comment>
<evidence type="ECO:0000256" key="1">
    <source>
        <dbReference type="ARBA" id="ARBA00003937"/>
    </source>
</evidence>
<comment type="pathway">
    <text evidence="2">Siderophore biosynthesis; enterobactin biosynthesis.</text>
</comment>
<comment type="function">
    <text evidence="1">Involved in the biosynthesis of the siderophore enterobactin (enterochelin), which is a macrocyclic trimeric lactone of N-(2,3-dihydroxybenzoyl)-serine. The serine trilactone serves as a scaffolding for the three catechol functionalities that provide hexadentate coordination for the tightly ligated iron(2+) atoms. Plays an essential role in the assembly of the enterobactin by catalyzing the transfer of the 4'-phosphopantetheine (Ppant) moiety from coenzyme A to the apo-domains of both EntB (ArCP domain) and EntF (PCP domain) to yield their holo-forms which make them competent for the activation of 2,3-dihydroxybenzoate (DHB) and L-serine, respectively.</text>
</comment>